<keyword evidence="2" id="KW-0808">Transferase</keyword>
<feature type="domain" description="Methyltransferase FkbM" evidence="1">
    <location>
        <begin position="126"/>
        <end position="284"/>
    </location>
</feature>
<dbReference type="Pfam" id="PF05050">
    <property type="entry name" value="Methyltransf_21"/>
    <property type="match status" value="1"/>
</dbReference>
<name>A0ABV3X3M1_9FIRM</name>
<dbReference type="Gene3D" id="3.40.50.150">
    <property type="entry name" value="Vaccinia Virus protein VP39"/>
    <property type="match status" value="1"/>
</dbReference>
<reference evidence="2 3" key="1">
    <citation type="submission" date="2023-04" db="EMBL/GenBank/DDBJ databases">
        <title>Genome Sequence of Selenomonas sputigena ATCC 33150.</title>
        <authorList>
            <person name="Miller D.P."/>
            <person name="Anvari S."/>
            <person name="Polson S.W."/>
            <person name="Macdonald M."/>
            <person name="Mcdowell J.V."/>
        </authorList>
    </citation>
    <scope>NUCLEOTIDE SEQUENCE [LARGE SCALE GENOMIC DNA]</scope>
    <source>
        <strain evidence="2 3">ATCC 33150</strain>
    </source>
</reference>
<keyword evidence="3" id="KW-1185">Reference proteome</keyword>
<dbReference type="InterPro" id="IPR029063">
    <property type="entry name" value="SAM-dependent_MTases_sf"/>
</dbReference>
<organism evidence="2 3">
    <name type="scientific">Selenomonas sputigena</name>
    <dbReference type="NCBI Taxonomy" id="69823"/>
    <lineage>
        <taxon>Bacteria</taxon>
        <taxon>Bacillati</taxon>
        <taxon>Bacillota</taxon>
        <taxon>Negativicutes</taxon>
        <taxon>Selenomonadales</taxon>
        <taxon>Selenomonadaceae</taxon>
        <taxon>Selenomonas</taxon>
    </lineage>
</organism>
<keyword evidence="2" id="KW-0489">Methyltransferase</keyword>
<dbReference type="GO" id="GO:0008168">
    <property type="term" value="F:methyltransferase activity"/>
    <property type="evidence" value="ECO:0007669"/>
    <property type="project" value="UniProtKB-KW"/>
</dbReference>
<evidence type="ECO:0000313" key="2">
    <source>
        <dbReference type="EMBL" id="MEX5284795.1"/>
    </source>
</evidence>
<dbReference type="RefSeq" id="WP_368846517.1">
    <property type="nucleotide sequence ID" value="NZ_CP194411.1"/>
</dbReference>
<dbReference type="SUPFAM" id="SSF53335">
    <property type="entry name" value="S-adenosyl-L-methionine-dependent methyltransferases"/>
    <property type="match status" value="1"/>
</dbReference>
<proteinExistence type="predicted"/>
<gene>
    <name evidence="2" type="ORF">QCO44_03940</name>
</gene>
<dbReference type="Proteomes" id="UP001559623">
    <property type="component" value="Unassembled WGS sequence"/>
</dbReference>
<protein>
    <submittedName>
        <fullName evidence="2">FkbM family methyltransferase</fullName>
    </submittedName>
</protein>
<comment type="caution">
    <text evidence="2">The sequence shown here is derived from an EMBL/GenBank/DDBJ whole genome shotgun (WGS) entry which is preliminary data.</text>
</comment>
<dbReference type="EMBL" id="JARVLH010000002">
    <property type="protein sequence ID" value="MEX5284795.1"/>
    <property type="molecule type" value="Genomic_DNA"/>
</dbReference>
<dbReference type="GO" id="GO:0032259">
    <property type="term" value="P:methylation"/>
    <property type="evidence" value="ECO:0007669"/>
    <property type="project" value="UniProtKB-KW"/>
</dbReference>
<evidence type="ECO:0000259" key="1">
    <source>
        <dbReference type="Pfam" id="PF05050"/>
    </source>
</evidence>
<sequence>MNTLVYGLHTDYEANKAWIEEHFHVTGYFDQDESRLPAKGGIKKAELKKALAAADIVLVTADPVSIVGDLMEEYDCPREKIRVLFYELEQMPKSLRTFHGERCEDAALLLLCCELGLSFSEIRYLEIGTNDPVRYNQTYNLYRLGARGLLVDALPSVETLAQMARPEDRFLHAAVSDRNRGRMSFFASKSSTVSSLSEEHHKEWDGLSHNEVHEITVDVLGVNEVLEHCGAVPDVLLVDAEGEDERIVRGIDFGKYRPRILMVEVNHLEGEVDLGQFLREKGYEEYATVANNTIFVTRDAWESRPGKEAVR</sequence>
<accession>A0ABV3X3M1</accession>
<evidence type="ECO:0000313" key="3">
    <source>
        <dbReference type="Proteomes" id="UP001559623"/>
    </source>
</evidence>
<dbReference type="InterPro" id="IPR006342">
    <property type="entry name" value="FkbM_mtfrase"/>
</dbReference>